<dbReference type="InterPro" id="IPR052774">
    <property type="entry name" value="Celegans_DevNeuronal_Protein"/>
</dbReference>
<proteinExistence type="predicted"/>
<feature type="domain" description="ZP" evidence="5">
    <location>
        <begin position="300"/>
        <end position="541"/>
    </location>
</feature>
<dbReference type="InterPro" id="IPR056953">
    <property type="entry name" value="CUT_N"/>
</dbReference>
<dbReference type="Gene3D" id="3.50.4.10">
    <property type="entry name" value="Hepatocyte Growth Factor"/>
    <property type="match status" value="2"/>
</dbReference>
<dbReference type="PROSITE" id="PS51034">
    <property type="entry name" value="ZP_2"/>
    <property type="match status" value="1"/>
</dbReference>
<keyword evidence="2" id="KW-0472">Membrane</keyword>
<reference evidence="7" key="1">
    <citation type="submission" date="2025-08" db="UniProtKB">
        <authorList>
            <consortium name="RefSeq"/>
        </authorList>
    </citation>
    <scope>IDENTIFICATION</scope>
</reference>
<feature type="domain" description="Apple" evidence="4">
    <location>
        <begin position="32"/>
        <end position="120"/>
    </location>
</feature>
<feature type="chain" id="PRO_5042582998" evidence="3">
    <location>
        <begin position="29"/>
        <end position="736"/>
    </location>
</feature>
<evidence type="ECO:0000313" key="6">
    <source>
        <dbReference type="Proteomes" id="UP000694867"/>
    </source>
</evidence>
<evidence type="ECO:0000313" key="7">
    <source>
        <dbReference type="RefSeq" id="XP_028968643.1"/>
    </source>
</evidence>
<keyword evidence="6" id="KW-1185">Reference proteome</keyword>
<dbReference type="InterPro" id="IPR003609">
    <property type="entry name" value="Pan_app"/>
</dbReference>
<dbReference type="Pfam" id="PF25057">
    <property type="entry name" value="CUT_N"/>
    <property type="match status" value="1"/>
</dbReference>
<evidence type="ECO:0000259" key="4">
    <source>
        <dbReference type="PROSITE" id="PS50948"/>
    </source>
</evidence>
<keyword evidence="3" id="KW-0732">Signal</keyword>
<feature type="domain" description="Apple" evidence="4">
    <location>
        <begin position="216"/>
        <end position="294"/>
    </location>
</feature>
<dbReference type="Proteomes" id="UP000694867">
    <property type="component" value="Unplaced"/>
</dbReference>
<dbReference type="AlphaFoldDB" id="A0AAJ7WJW5"/>
<dbReference type="Pfam" id="PF00024">
    <property type="entry name" value="PAN_1"/>
    <property type="match status" value="2"/>
</dbReference>
<name>A0AAJ7WJW5_9ACAR</name>
<dbReference type="SMART" id="SM00473">
    <property type="entry name" value="PAN_AP"/>
    <property type="match status" value="3"/>
</dbReference>
<sequence>MDMSDLSRRGFPAIASCVLCGVVALAVAQMNCPEDSSTTFEKIVGYKPSHSRLTPMYGISEDNSGTTSDCIKRCHQSSECMGVMVNYDRNICFAASFVPANRREKLLASSDRANYFEKMCIRGPVCDRAFIMERVVGKELAGFDNRVIGSIQSRRQCEELCLQEQAFPCRSGEYDSSVQECRLSSEDRRSQPSSFRTASNVEYFENQCVSHGPNGCDYEQRKDVDIFRADQVRAAFSSEQCRALCDGCKEFLCRSFSFFPPAALCALSSDDTLSVGSNALRARQGVSFHQKANCLDLRLNCDEEAMVLSLNTLEPFEGRIYSKVDNPPPGDCEVSGRGDRTTTLAMSLRTNRCGVERDDNGVFTSTIVIQHHPLIQQKGDRVIKLFCSFDAVNKTITNTYKVLMGAQSVQAGTVNATAPSPNIRLRITDRNGADVIGAKLGDELYLRIEIDDDSVFGIYARDLVATSGRNDDSIALLDNSGCPIDNSIFPPLKKIARGKALMGKFEAFKFADDTVVRFQVTVQFCLHECPLPTCSSRGKPSDFQHVHPDRDHPREHNFRDFHKSSDRQLSTRAKRAHSAASIMRMLPTPSSTPAPTSTPSMMPDFPLQREIIVEGIVDGRSANEVNIVPSKSKREILIESAAYDAHMLCAPSSMVTTCLAIALVAQVLIISACVSCVALARRPQSVMSNRSDHSESPVMRHQHPQAFDAYEPERRRSRMRDYETSWGMAPRMHSHR</sequence>
<feature type="domain" description="Apple" evidence="4">
    <location>
        <begin position="126"/>
        <end position="208"/>
    </location>
</feature>
<accession>A0AAJ7WJW5</accession>
<evidence type="ECO:0000256" key="2">
    <source>
        <dbReference type="SAM" id="Phobius"/>
    </source>
</evidence>
<dbReference type="PROSITE" id="PS50948">
    <property type="entry name" value="PAN"/>
    <property type="match status" value="3"/>
</dbReference>
<evidence type="ECO:0000256" key="3">
    <source>
        <dbReference type="SAM" id="SignalP"/>
    </source>
</evidence>
<organism evidence="6 7">
    <name type="scientific">Galendromus occidentalis</name>
    <name type="common">western predatory mite</name>
    <dbReference type="NCBI Taxonomy" id="34638"/>
    <lineage>
        <taxon>Eukaryota</taxon>
        <taxon>Metazoa</taxon>
        <taxon>Ecdysozoa</taxon>
        <taxon>Arthropoda</taxon>
        <taxon>Chelicerata</taxon>
        <taxon>Arachnida</taxon>
        <taxon>Acari</taxon>
        <taxon>Parasitiformes</taxon>
        <taxon>Mesostigmata</taxon>
        <taxon>Gamasina</taxon>
        <taxon>Phytoseioidea</taxon>
        <taxon>Phytoseiidae</taxon>
        <taxon>Typhlodrominae</taxon>
        <taxon>Galendromus</taxon>
    </lineage>
</organism>
<evidence type="ECO:0000259" key="5">
    <source>
        <dbReference type="PROSITE" id="PS51034"/>
    </source>
</evidence>
<feature type="region of interest" description="Disordered" evidence="1">
    <location>
        <begin position="537"/>
        <end position="574"/>
    </location>
</feature>
<feature type="region of interest" description="Disordered" evidence="1">
    <location>
        <begin position="684"/>
        <end position="716"/>
    </location>
</feature>
<dbReference type="SMART" id="SM00241">
    <property type="entry name" value="ZP"/>
    <property type="match status" value="1"/>
</dbReference>
<feature type="signal peptide" evidence="3">
    <location>
        <begin position="1"/>
        <end position="28"/>
    </location>
</feature>
<dbReference type="GeneID" id="100908673"/>
<protein>
    <submittedName>
        <fullName evidence="7">Uncharacterized protein LOC100908673</fullName>
    </submittedName>
</protein>
<feature type="transmembrane region" description="Helical" evidence="2">
    <location>
        <begin position="659"/>
        <end position="680"/>
    </location>
</feature>
<feature type="compositionally biased region" description="Basic and acidic residues" evidence="1">
    <location>
        <begin position="539"/>
        <end position="566"/>
    </location>
</feature>
<dbReference type="PANTHER" id="PTHR47327:SF1">
    <property type="entry name" value="RE15579P"/>
    <property type="match status" value="1"/>
</dbReference>
<gene>
    <name evidence="7" type="primary">LOC100908673</name>
</gene>
<dbReference type="SUPFAM" id="SSF57414">
    <property type="entry name" value="Hairpin loop containing domain-like"/>
    <property type="match status" value="2"/>
</dbReference>
<dbReference type="KEGG" id="goe:100908673"/>
<dbReference type="InterPro" id="IPR001507">
    <property type="entry name" value="ZP_dom"/>
</dbReference>
<keyword evidence="2" id="KW-0812">Transmembrane</keyword>
<dbReference type="RefSeq" id="XP_028968643.1">
    <property type="nucleotide sequence ID" value="XM_029112810.1"/>
</dbReference>
<dbReference type="PANTHER" id="PTHR47327">
    <property type="entry name" value="FI18240P1-RELATED"/>
    <property type="match status" value="1"/>
</dbReference>
<keyword evidence="2" id="KW-1133">Transmembrane helix</keyword>
<dbReference type="CDD" id="cd01099">
    <property type="entry name" value="PAN_AP_HGF"/>
    <property type="match status" value="1"/>
</dbReference>
<dbReference type="GO" id="GO:0009653">
    <property type="term" value="P:anatomical structure morphogenesis"/>
    <property type="evidence" value="ECO:0007669"/>
    <property type="project" value="TreeGrafter"/>
</dbReference>
<evidence type="ECO:0000256" key="1">
    <source>
        <dbReference type="SAM" id="MobiDB-lite"/>
    </source>
</evidence>